<accession>A0ABT1DVB9</accession>
<gene>
    <name evidence="2" type="ORF">M1L60_29825</name>
</gene>
<reference evidence="2 3" key="1">
    <citation type="submission" date="2022-06" db="EMBL/GenBank/DDBJ databases">
        <title>New Species of the Genus Actinoplanes, ActinopZanes ferrugineus.</title>
        <authorList>
            <person name="Ding P."/>
        </authorList>
    </citation>
    <scope>NUCLEOTIDE SEQUENCE [LARGE SCALE GENOMIC DNA]</scope>
    <source>
        <strain evidence="2 3">TRM88003</strain>
    </source>
</reference>
<dbReference type="Proteomes" id="UP001523369">
    <property type="component" value="Unassembled WGS sequence"/>
</dbReference>
<evidence type="ECO:0000313" key="3">
    <source>
        <dbReference type="Proteomes" id="UP001523369"/>
    </source>
</evidence>
<evidence type="ECO:0000313" key="2">
    <source>
        <dbReference type="EMBL" id="MCO8274803.1"/>
    </source>
</evidence>
<protein>
    <submittedName>
        <fullName evidence="2">Bifunctional DNA primase/polymerase</fullName>
    </submittedName>
</protein>
<feature type="domain" description="DNA primase/polymerase bifunctional N-terminal" evidence="1">
    <location>
        <begin position="30"/>
        <end position="133"/>
    </location>
</feature>
<name>A0ABT1DVB9_9ACTN</name>
<organism evidence="2 3">
    <name type="scientific">Paractinoplanes aksuensis</name>
    <dbReference type="NCBI Taxonomy" id="2939490"/>
    <lineage>
        <taxon>Bacteria</taxon>
        <taxon>Bacillati</taxon>
        <taxon>Actinomycetota</taxon>
        <taxon>Actinomycetes</taxon>
        <taxon>Micromonosporales</taxon>
        <taxon>Micromonosporaceae</taxon>
        <taxon>Paractinoplanes</taxon>
    </lineage>
</organism>
<dbReference type="RefSeq" id="WP_253240862.1">
    <property type="nucleotide sequence ID" value="NZ_JAMYJR010000032.1"/>
</dbReference>
<evidence type="ECO:0000259" key="1">
    <source>
        <dbReference type="Pfam" id="PF09250"/>
    </source>
</evidence>
<proteinExistence type="predicted"/>
<dbReference type="EMBL" id="JAMYJR010000032">
    <property type="protein sequence ID" value="MCO8274803.1"/>
    <property type="molecule type" value="Genomic_DNA"/>
</dbReference>
<sequence length="175" mass="19122">MQWTGHRPFVPSAALDRLRLRRAALRYAERGWTVTRGARSVLLATGHRFDALEVPAELGLRTLGAVRLNRRADAHGPVAVTAAGRWLFLVTPGLPLRPTLDHRLDVVRHGVGSWIAAPPSRMPEGPVRWAVPPERTQWRLPGADVVQGLLADALGTRPGPALTVPRQMSTARRGA</sequence>
<dbReference type="Pfam" id="PF09250">
    <property type="entry name" value="Prim-Pol"/>
    <property type="match status" value="1"/>
</dbReference>
<comment type="caution">
    <text evidence="2">The sequence shown here is derived from an EMBL/GenBank/DDBJ whole genome shotgun (WGS) entry which is preliminary data.</text>
</comment>
<dbReference type="InterPro" id="IPR015330">
    <property type="entry name" value="DNA_primase/pol_bifunc_N"/>
</dbReference>
<keyword evidence="3" id="KW-1185">Reference proteome</keyword>